<evidence type="ECO:0000313" key="3">
    <source>
        <dbReference type="Proteomes" id="UP001465976"/>
    </source>
</evidence>
<gene>
    <name evidence="2" type="ORF">V5O48_018381</name>
</gene>
<evidence type="ECO:0000256" key="1">
    <source>
        <dbReference type="SAM" id="MobiDB-lite"/>
    </source>
</evidence>
<keyword evidence="3" id="KW-1185">Reference proteome</keyword>
<name>A0ABR3ELH3_9AGAR</name>
<dbReference type="EMBL" id="JBAHYK010003284">
    <property type="protein sequence ID" value="KAL0563685.1"/>
    <property type="molecule type" value="Genomic_DNA"/>
</dbReference>
<feature type="compositionally biased region" description="Basic and acidic residues" evidence="1">
    <location>
        <begin position="55"/>
        <end position="65"/>
    </location>
</feature>
<dbReference type="Proteomes" id="UP001465976">
    <property type="component" value="Unassembled WGS sequence"/>
</dbReference>
<evidence type="ECO:0000313" key="2">
    <source>
        <dbReference type="EMBL" id="KAL0563685.1"/>
    </source>
</evidence>
<accession>A0ABR3ELH3</accession>
<sequence length="65" mass="6766">MSSRCGKTSRAGQSIVQPPSPPGAEPTLRTCGSTAQNTPNNPPRTQGRATAPKPVVKDRPAAKKQ</sequence>
<organism evidence="2 3">
    <name type="scientific">Marasmius crinis-equi</name>
    <dbReference type="NCBI Taxonomy" id="585013"/>
    <lineage>
        <taxon>Eukaryota</taxon>
        <taxon>Fungi</taxon>
        <taxon>Dikarya</taxon>
        <taxon>Basidiomycota</taxon>
        <taxon>Agaricomycotina</taxon>
        <taxon>Agaricomycetes</taxon>
        <taxon>Agaricomycetidae</taxon>
        <taxon>Agaricales</taxon>
        <taxon>Marasmiineae</taxon>
        <taxon>Marasmiaceae</taxon>
        <taxon>Marasmius</taxon>
    </lineage>
</organism>
<feature type="non-terminal residue" evidence="2">
    <location>
        <position position="65"/>
    </location>
</feature>
<protein>
    <submittedName>
        <fullName evidence="2">Uncharacterized protein</fullName>
    </submittedName>
</protein>
<comment type="caution">
    <text evidence="2">The sequence shown here is derived from an EMBL/GenBank/DDBJ whole genome shotgun (WGS) entry which is preliminary data.</text>
</comment>
<proteinExistence type="predicted"/>
<feature type="compositionally biased region" description="Polar residues" evidence="1">
    <location>
        <begin position="30"/>
        <end position="48"/>
    </location>
</feature>
<reference evidence="2 3" key="1">
    <citation type="submission" date="2024-02" db="EMBL/GenBank/DDBJ databases">
        <title>A draft genome for the cacao thread blight pathogen Marasmius crinis-equi.</title>
        <authorList>
            <person name="Cohen S.P."/>
            <person name="Baruah I.K."/>
            <person name="Amoako-Attah I."/>
            <person name="Bukari Y."/>
            <person name="Meinhardt L.W."/>
            <person name="Bailey B.A."/>
        </authorList>
    </citation>
    <scope>NUCLEOTIDE SEQUENCE [LARGE SCALE GENOMIC DNA]</scope>
    <source>
        <strain evidence="2 3">GH-76</strain>
    </source>
</reference>
<feature type="compositionally biased region" description="Polar residues" evidence="1">
    <location>
        <begin position="1"/>
        <end position="17"/>
    </location>
</feature>
<feature type="region of interest" description="Disordered" evidence="1">
    <location>
        <begin position="1"/>
        <end position="65"/>
    </location>
</feature>